<reference evidence="1" key="1">
    <citation type="submission" date="2020-08" db="EMBL/GenBank/DDBJ databases">
        <title>Multicomponent nature underlies the extraordinary mechanical properties of spider dragline silk.</title>
        <authorList>
            <person name="Kono N."/>
            <person name="Nakamura H."/>
            <person name="Mori M."/>
            <person name="Yoshida Y."/>
            <person name="Ohtoshi R."/>
            <person name="Malay A.D."/>
            <person name="Moran D.A.P."/>
            <person name="Tomita M."/>
            <person name="Numata K."/>
            <person name="Arakawa K."/>
        </authorList>
    </citation>
    <scope>NUCLEOTIDE SEQUENCE</scope>
</reference>
<dbReference type="AlphaFoldDB" id="A0A8X6I390"/>
<evidence type="ECO:0000313" key="1">
    <source>
        <dbReference type="EMBL" id="GFS29082.1"/>
    </source>
</evidence>
<name>A0A8X6I390_NEPPI</name>
<keyword evidence="2" id="KW-1185">Reference proteome</keyword>
<dbReference type="OrthoDB" id="6437704at2759"/>
<proteinExistence type="predicted"/>
<organism evidence="1 2">
    <name type="scientific">Nephila pilipes</name>
    <name type="common">Giant wood spider</name>
    <name type="synonym">Nephila maculata</name>
    <dbReference type="NCBI Taxonomy" id="299642"/>
    <lineage>
        <taxon>Eukaryota</taxon>
        <taxon>Metazoa</taxon>
        <taxon>Ecdysozoa</taxon>
        <taxon>Arthropoda</taxon>
        <taxon>Chelicerata</taxon>
        <taxon>Arachnida</taxon>
        <taxon>Araneae</taxon>
        <taxon>Araneomorphae</taxon>
        <taxon>Entelegynae</taxon>
        <taxon>Araneoidea</taxon>
        <taxon>Nephilidae</taxon>
        <taxon>Nephila</taxon>
    </lineage>
</organism>
<dbReference type="EMBL" id="BMAW01087326">
    <property type="protein sequence ID" value="GFS29082.1"/>
    <property type="molecule type" value="Genomic_DNA"/>
</dbReference>
<accession>A0A8X6I390</accession>
<comment type="caution">
    <text evidence="1">The sequence shown here is derived from an EMBL/GenBank/DDBJ whole genome shotgun (WGS) entry which is preliminary data.</text>
</comment>
<sequence length="183" mass="21307">MRLNCQSVNGLVHFLVLHTSKPPSVVKSFLLIGQDYSWRKSTDRHQAQILSNEAERLRGQNEIQEDIRRLSPTATKLLTDTTEGTLNSEDFTNLLLYESFGKPKPPVLPIVRSFSVDVDGVVLQLQYFRSALEKYHDEHRNEHKKDMNLIRRIGKLIKNIEKEQNNEMELGRHQTSMTEYMTR</sequence>
<gene>
    <name evidence="1" type="ORF">NPIL_502621</name>
</gene>
<dbReference type="Proteomes" id="UP000887013">
    <property type="component" value="Unassembled WGS sequence"/>
</dbReference>
<protein>
    <submittedName>
        <fullName evidence="1">Uncharacterized protein</fullName>
    </submittedName>
</protein>
<evidence type="ECO:0000313" key="2">
    <source>
        <dbReference type="Proteomes" id="UP000887013"/>
    </source>
</evidence>